<organism evidence="1 2">
    <name type="scientific">Pseudomonas ogarae (strain DSM 112162 / CECT 30235 / F113)</name>
    <dbReference type="NCBI Taxonomy" id="1114970"/>
    <lineage>
        <taxon>Bacteria</taxon>
        <taxon>Pseudomonadati</taxon>
        <taxon>Pseudomonadota</taxon>
        <taxon>Gammaproteobacteria</taxon>
        <taxon>Pseudomonadales</taxon>
        <taxon>Pseudomonadaceae</taxon>
        <taxon>Pseudomonas</taxon>
    </lineage>
</organism>
<sequence length="806" mass="88304">MSGNSLETLLAWMKDDSRMLGWGMVVALERRKTNLLMTQEYIRRFDTGSYLPPIRGEVDTTSNYFVNLIHDFVMDVPLLSFENADLNDSKAMLTMAVVGGSQINFKIESVGWKPIAVDEIDPLQGPKLYLDLLLSQVPGDVDADGRVILDLRKSDNFRLTFGQTPHEQRLGGEFFKDLFNQLCDEQRIWPLGRIERGTSELMRPKSFKLRTQASGAAARDPQSPEYGNGAILALVRMDGSPEGSIPGADYRYLIPDDAGKDYSATVLFDWARLSPLLGWSQKLIDAIKTLFSTDDLEYVYSGNQLESVIVKSGGIIIGGQLEYRIPVTLEGKTLTAIVRRKHSFVPANGVFPFTLTLGDRGASMRWQSESVEETSLYYLDENEKEIGPFDMGKSVFYDLEAVFELAEVVGSDGAIEPVIKPVIFNFSITPPDVSPAQESNAAPGTGKGIEELILALVLLIWVVTLETLHKALGQVLIEQILRFQIGVRVALKPLIENIIKMNFGRAIERDQIRSPYDIGFFGRLDPTQTSFVISPMQLLMLQGSTRQFSTEPVVDGVRWAVENLIEGAGNPGTISASGSYQAPPAASIEGRFKRVRITATAPNSGYRSSALVTVLVNELSVHPLIQICGVGVKVELAAGVLGEDELLWSIKNPVANESGEVLPSTEADGDHSYHHGPVVARKTYVLDEIEVKNRRTNETRSVHVLATQRDSGVTVNILSTDFALGQVLLEAIVNGLPQDSAVWSLPLGGPGSIDATGLYRVDPAATERFVLIFAQVDGGGLGIFEGHLILPLPLAEFPSLPETLSQ</sequence>
<dbReference type="EMBL" id="CP025738">
    <property type="protein sequence ID" value="AUO48214.1"/>
    <property type="molecule type" value="Genomic_DNA"/>
</dbReference>
<proteinExistence type="predicted"/>
<evidence type="ECO:0000313" key="2">
    <source>
        <dbReference type="Proteomes" id="UP000235315"/>
    </source>
</evidence>
<accession>A0ABN5GD34</accession>
<protein>
    <submittedName>
        <fullName evidence="1">Uncharacterized protein</fullName>
    </submittedName>
</protein>
<keyword evidence="2" id="KW-1185">Reference proteome</keyword>
<gene>
    <name evidence="1" type="ORF">C1C98_23540</name>
</gene>
<evidence type="ECO:0000313" key="1">
    <source>
        <dbReference type="EMBL" id="AUO48214.1"/>
    </source>
</evidence>
<name>A0ABN5GD34_PSEO1</name>
<reference evidence="1 2" key="1">
    <citation type="submission" date="2018-01" db="EMBL/GenBank/DDBJ databases">
        <title>Tropical forage species Digitaria eriantha prevents oxidative stress under low temperature conditions by the incorporation of polyhydroxybutyrate-producing endophytic bacteria.</title>
        <authorList>
            <person name="Stritzler M."/>
            <person name="Ayub N."/>
        </authorList>
    </citation>
    <scope>NUCLEOTIDE SEQUENCE [LARGE SCALE GENOMIC DNA]</scope>
    <source>
        <strain evidence="1 2">FR1</strain>
    </source>
</reference>
<dbReference type="Proteomes" id="UP000235315">
    <property type="component" value="Chromosome"/>
</dbReference>
<dbReference type="RefSeq" id="WP_014339726.1">
    <property type="nucleotide sequence ID" value="NC_016830.1"/>
</dbReference>